<evidence type="ECO:0008006" key="5">
    <source>
        <dbReference type="Google" id="ProtNLM"/>
    </source>
</evidence>
<dbReference type="InterPro" id="IPR024534">
    <property type="entry name" value="JetD_C"/>
</dbReference>
<dbReference type="RefSeq" id="WP_147846239.1">
    <property type="nucleotide sequence ID" value="NZ_VDUZ01000006.1"/>
</dbReference>
<dbReference type="InterPro" id="IPR024537">
    <property type="entry name" value="DUF3322"/>
</dbReference>
<accession>A0A5C8PRC1</accession>
<dbReference type="Pfam" id="PF11795">
    <property type="entry name" value="DUF3322"/>
    <property type="match status" value="1"/>
</dbReference>
<gene>
    <name evidence="3" type="ORF">FHP25_07175</name>
</gene>
<protein>
    <recommendedName>
        <fullName evidence="5">DUF3322 and DUF2220 domain-containing protein</fullName>
    </recommendedName>
</protein>
<keyword evidence="4" id="KW-1185">Reference proteome</keyword>
<dbReference type="InterPro" id="IPR014544">
    <property type="entry name" value="UCP028408"/>
</dbReference>
<evidence type="ECO:0000259" key="2">
    <source>
        <dbReference type="Pfam" id="PF11795"/>
    </source>
</evidence>
<dbReference type="Pfam" id="PF09983">
    <property type="entry name" value="JetD_C"/>
    <property type="match status" value="1"/>
</dbReference>
<dbReference type="Proteomes" id="UP000321638">
    <property type="component" value="Unassembled WGS sequence"/>
</dbReference>
<evidence type="ECO:0000259" key="1">
    <source>
        <dbReference type="Pfam" id="PF09983"/>
    </source>
</evidence>
<dbReference type="AlphaFoldDB" id="A0A5C8PRC1"/>
<feature type="domain" description="Wadjet protein JetD C-terminal" evidence="1">
    <location>
        <begin position="219"/>
        <end position="393"/>
    </location>
</feature>
<sequence length="400" mass="45349">MTGSTGWTTPADIRSQIEKAWQRGQILAAPLTGASLFPMTLTLRRPDGRALSERFDDARAWIRTLEDGSRARQGYGYDIAWSEINHRLLGRNRVPTAVRLASETDALRLIGRQRQAAQFHSLAEGTLARFPMLCGWLARKPLVALENVGNWERVLAVLTWFAAHPRAGMYLRQIDIPGVDTKFIEAQKGLLAELLDLVLPQDAIDQRFAGSRGFEQRYGLVSKPLLVRFRVLDQDLRICGFSDLTVPTAEFARLHLPLERVFITENDINGLTFPSVPKSLIIFGLGYGLDRLGEINWMKNVELHYWGDIDTHGFAILDRLRAVCPQAQSLLMDRETLTIHRTLWGQEDSRYIAPLGRLTPAEQALFDDLRCNRLGEGVRLEQERIHFSWVRQTVGAFIQP</sequence>
<organism evidence="3 4">
    <name type="scientific">Vineibacter terrae</name>
    <dbReference type="NCBI Taxonomy" id="2586908"/>
    <lineage>
        <taxon>Bacteria</taxon>
        <taxon>Pseudomonadati</taxon>
        <taxon>Pseudomonadota</taxon>
        <taxon>Alphaproteobacteria</taxon>
        <taxon>Hyphomicrobiales</taxon>
        <taxon>Vineibacter</taxon>
    </lineage>
</organism>
<proteinExistence type="predicted"/>
<name>A0A5C8PRC1_9HYPH</name>
<evidence type="ECO:0000313" key="4">
    <source>
        <dbReference type="Proteomes" id="UP000321638"/>
    </source>
</evidence>
<dbReference type="PIRSF" id="PIRSF028408">
    <property type="entry name" value="UCP028408"/>
    <property type="match status" value="1"/>
</dbReference>
<dbReference type="OrthoDB" id="322908at2"/>
<evidence type="ECO:0000313" key="3">
    <source>
        <dbReference type="EMBL" id="TXL78768.1"/>
    </source>
</evidence>
<comment type="caution">
    <text evidence="3">The sequence shown here is derived from an EMBL/GenBank/DDBJ whole genome shotgun (WGS) entry which is preliminary data.</text>
</comment>
<reference evidence="3 4" key="1">
    <citation type="submission" date="2019-06" db="EMBL/GenBank/DDBJ databases">
        <title>New taxonomy in bacterial strain CC-CFT640, isolated from vineyard.</title>
        <authorList>
            <person name="Lin S.-Y."/>
            <person name="Tsai C.-F."/>
            <person name="Young C.-C."/>
        </authorList>
    </citation>
    <scope>NUCLEOTIDE SEQUENCE [LARGE SCALE GENOMIC DNA]</scope>
    <source>
        <strain evidence="3 4">CC-CFT640</strain>
    </source>
</reference>
<dbReference type="EMBL" id="VDUZ01000006">
    <property type="protein sequence ID" value="TXL78768.1"/>
    <property type="molecule type" value="Genomic_DNA"/>
</dbReference>
<feature type="domain" description="DUF3322" evidence="2">
    <location>
        <begin position="10"/>
        <end position="196"/>
    </location>
</feature>